<reference evidence="1" key="1">
    <citation type="submission" date="2022-07" db="EMBL/GenBank/DDBJ databases">
        <title>Phylogenomic reconstructions and comparative analyses of Kickxellomycotina fungi.</title>
        <authorList>
            <person name="Reynolds N.K."/>
            <person name="Stajich J.E."/>
            <person name="Barry K."/>
            <person name="Grigoriev I.V."/>
            <person name="Crous P."/>
            <person name="Smith M.E."/>
        </authorList>
    </citation>
    <scope>NUCLEOTIDE SEQUENCE</scope>
    <source>
        <strain evidence="1">Benny 63K</strain>
    </source>
</reference>
<evidence type="ECO:0000313" key="1">
    <source>
        <dbReference type="EMBL" id="KAJ1895297.1"/>
    </source>
</evidence>
<protein>
    <submittedName>
        <fullName evidence="1">Uncharacterized protein</fullName>
    </submittedName>
</protein>
<evidence type="ECO:0000313" key="2">
    <source>
        <dbReference type="Proteomes" id="UP001150581"/>
    </source>
</evidence>
<dbReference type="Proteomes" id="UP001150581">
    <property type="component" value="Unassembled WGS sequence"/>
</dbReference>
<proteinExistence type="predicted"/>
<sequence>MATPDYYMVLKVPNTASHDEIKRAYYALSRIVHPDKKTSIVNNNSNSNSYSNSSEERGQLDVEFHQLSVAWEILGDAARRKAYDQRLKAVQNRALGVVQDEIDLDDMDFDEDSGTYSFPCRCSGRYSIAESDLEAGREIAPCVDCSLKIKVLYEAAEDNDE</sequence>
<name>A0ACC1IGQ4_9FUNG</name>
<dbReference type="EMBL" id="JANBPG010000586">
    <property type="protein sequence ID" value="KAJ1895297.1"/>
    <property type="molecule type" value="Genomic_DNA"/>
</dbReference>
<gene>
    <name evidence="1" type="ORF">LPJ66_004680</name>
</gene>
<organism evidence="1 2">
    <name type="scientific">Kickxella alabastrina</name>
    <dbReference type="NCBI Taxonomy" id="61397"/>
    <lineage>
        <taxon>Eukaryota</taxon>
        <taxon>Fungi</taxon>
        <taxon>Fungi incertae sedis</taxon>
        <taxon>Zoopagomycota</taxon>
        <taxon>Kickxellomycotina</taxon>
        <taxon>Kickxellomycetes</taxon>
        <taxon>Kickxellales</taxon>
        <taxon>Kickxellaceae</taxon>
        <taxon>Kickxella</taxon>
    </lineage>
</organism>
<accession>A0ACC1IGQ4</accession>
<comment type="caution">
    <text evidence="1">The sequence shown here is derived from an EMBL/GenBank/DDBJ whole genome shotgun (WGS) entry which is preliminary data.</text>
</comment>
<keyword evidence="2" id="KW-1185">Reference proteome</keyword>